<accession>A0ABV7ZC82</accession>
<feature type="transmembrane region" description="Helical" evidence="1">
    <location>
        <begin position="93"/>
        <end position="115"/>
    </location>
</feature>
<keyword evidence="1" id="KW-0812">Transmembrane</keyword>
<evidence type="ECO:0000313" key="3">
    <source>
        <dbReference type="Proteomes" id="UP001595803"/>
    </source>
</evidence>
<comment type="caution">
    <text evidence="2">The sequence shown here is derived from an EMBL/GenBank/DDBJ whole genome shotgun (WGS) entry which is preliminary data.</text>
</comment>
<protein>
    <recommendedName>
        <fullName evidence="4">SPW repeat-containing protein</fullName>
    </recommendedName>
</protein>
<feature type="transmembrane region" description="Helical" evidence="1">
    <location>
        <begin position="66"/>
        <end position="86"/>
    </location>
</feature>
<name>A0ABV7ZC82_9DEIO</name>
<reference evidence="3" key="1">
    <citation type="journal article" date="2019" name="Int. J. Syst. Evol. Microbiol.">
        <title>The Global Catalogue of Microorganisms (GCM) 10K type strain sequencing project: providing services to taxonomists for standard genome sequencing and annotation.</title>
        <authorList>
            <consortium name="The Broad Institute Genomics Platform"/>
            <consortium name="The Broad Institute Genome Sequencing Center for Infectious Disease"/>
            <person name="Wu L."/>
            <person name="Ma J."/>
        </authorList>
    </citation>
    <scope>NUCLEOTIDE SEQUENCE [LARGE SCALE GENOMIC DNA]</scope>
    <source>
        <strain evidence="3">CCTCC AB 2017081</strain>
    </source>
</reference>
<feature type="transmembrane region" description="Helical" evidence="1">
    <location>
        <begin position="130"/>
        <end position="149"/>
    </location>
</feature>
<evidence type="ECO:0008006" key="4">
    <source>
        <dbReference type="Google" id="ProtNLM"/>
    </source>
</evidence>
<dbReference type="EMBL" id="JBHRZG010000024">
    <property type="protein sequence ID" value="MFC3834590.1"/>
    <property type="molecule type" value="Genomic_DNA"/>
</dbReference>
<evidence type="ECO:0000313" key="2">
    <source>
        <dbReference type="EMBL" id="MFC3834590.1"/>
    </source>
</evidence>
<feature type="transmembrane region" description="Helical" evidence="1">
    <location>
        <begin position="33"/>
        <end position="60"/>
    </location>
</feature>
<dbReference type="RefSeq" id="WP_322472382.1">
    <property type="nucleotide sequence ID" value="NZ_JBHRZG010000024.1"/>
</dbReference>
<proteinExistence type="predicted"/>
<keyword evidence="1" id="KW-0472">Membrane</keyword>
<dbReference type="Proteomes" id="UP001595803">
    <property type="component" value="Unassembled WGS sequence"/>
</dbReference>
<organism evidence="2 3">
    <name type="scientific">Deinococcus rufus</name>
    <dbReference type="NCBI Taxonomy" id="2136097"/>
    <lineage>
        <taxon>Bacteria</taxon>
        <taxon>Thermotogati</taxon>
        <taxon>Deinococcota</taxon>
        <taxon>Deinococci</taxon>
        <taxon>Deinococcales</taxon>
        <taxon>Deinococcaceae</taxon>
        <taxon>Deinococcus</taxon>
    </lineage>
</organism>
<gene>
    <name evidence="2" type="ORF">ACFOSB_17175</name>
</gene>
<keyword evidence="3" id="KW-1185">Reference proteome</keyword>
<evidence type="ECO:0000256" key="1">
    <source>
        <dbReference type="SAM" id="Phobius"/>
    </source>
</evidence>
<sequence>MTPEDWKKGMENEAASVEDAGWALETQVAAHRFWWRAAITAGAMFALIGAVQVLVVHVSWRNATPAGLWFGIMITVALVGAALGALRTGVLEVGVGALAYLPGAWLTVVALQAVLGDVAPRDPGFVDEAVTVLAVIAACAAGSMGHLTVRRTLFRR</sequence>
<keyword evidence="1" id="KW-1133">Transmembrane helix</keyword>